<organism evidence="2 4">
    <name type="scientific">Medicago truncatula</name>
    <name type="common">Barrel medic</name>
    <name type="synonym">Medicago tribuloides</name>
    <dbReference type="NCBI Taxonomy" id="3880"/>
    <lineage>
        <taxon>Eukaryota</taxon>
        <taxon>Viridiplantae</taxon>
        <taxon>Streptophyta</taxon>
        <taxon>Embryophyta</taxon>
        <taxon>Tracheophyta</taxon>
        <taxon>Spermatophyta</taxon>
        <taxon>Magnoliopsida</taxon>
        <taxon>eudicotyledons</taxon>
        <taxon>Gunneridae</taxon>
        <taxon>Pentapetalae</taxon>
        <taxon>rosids</taxon>
        <taxon>fabids</taxon>
        <taxon>Fabales</taxon>
        <taxon>Fabaceae</taxon>
        <taxon>Papilionoideae</taxon>
        <taxon>50 kb inversion clade</taxon>
        <taxon>NPAAA clade</taxon>
        <taxon>Hologalegina</taxon>
        <taxon>IRL clade</taxon>
        <taxon>Trifolieae</taxon>
        <taxon>Medicago</taxon>
    </lineage>
</organism>
<reference evidence="3" key="3">
    <citation type="submission" date="2015-04" db="UniProtKB">
        <authorList>
            <consortium name="EnsemblPlants"/>
        </authorList>
    </citation>
    <scope>IDENTIFICATION</scope>
    <source>
        <strain evidence="3">cv. Jemalong A17</strain>
    </source>
</reference>
<accession>G7L1W4</accession>
<evidence type="ECO:0000256" key="1">
    <source>
        <dbReference type="SAM" id="Phobius"/>
    </source>
</evidence>
<keyword evidence="4" id="KW-1185">Reference proteome</keyword>
<feature type="transmembrane region" description="Helical" evidence="1">
    <location>
        <begin position="7"/>
        <end position="26"/>
    </location>
</feature>
<dbReference type="HOGENOM" id="CLU_2561841_0_0_1"/>
<evidence type="ECO:0000313" key="2">
    <source>
        <dbReference type="EMBL" id="AES82662.1"/>
    </source>
</evidence>
<keyword evidence="1" id="KW-1133">Transmembrane helix</keyword>
<dbReference type="Proteomes" id="UP000002051">
    <property type="component" value="Unassembled WGS sequence"/>
</dbReference>
<proteinExistence type="predicted"/>
<dbReference type="PaxDb" id="3880-AES82662"/>
<name>G7L1W4_MEDTR</name>
<evidence type="ECO:0000313" key="3">
    <source>
        <dbReference type="EnsemblPlants" id="AES82662"/>
    </source>
</evidence>
<dbReference type="EMBL" id="CM001223">
    <property type="protein sequence ID" value="AES82662.1"/>
    <property type="molecule type" value="Genomic_DNA"/>
</dbReference>
<keyword evidence="1" id="KW-0472">Membrane</keyword>
<dbReference type="AlphaFoldDB" id="G7L1W4"/>
<keyword evidence="1 2" id="KW-0812">Transmembrane</keyword>
<sequence>MTIRWQGLWAMVAALICDISIVTQYVTMSLPSILVNYDWLSKRKVGDVGHVYWYEYGSKTAIHTPTSGEQLLSFGQQGNKEM</sequence>
<reference evidence="2 4" key="2">
    <citation type="journal article" date="2014" name="BMC Genomics">
        <title>An improved genome release (version Mt4.0) for the model legume Medicago truncatula.</title>
        <authorList>
            <person name="Tang H."/>
            <person name="Krishnakumar V."/>
            <person name="Bidwell S."/>
            <person name="Rosen B."/>
            <person name="Chan A."/>
            <person name="Zhou S."/>
            <person name="Gentzbittel L."/>
            <person name="Childs K.L."/>
            <person name="Yandell M."/>
            <person name="Gundlach H."/>
            <person name="Mayer K.F."/>
            <person name="Schwartz D.C."/>
            <person name="Town C.D."/>
        </authorList>
    </citation>
    <scope>GENOME REANNOTATION</scope>
    <source>
        <strain evidence="3 4">cv. Jemalong A17</strain>
    </source>
</reference>
<evidence type="ECO:0000313" key="4">
    <source>
        <dbReference type="Proteomes" id="UP000002051"/>
    </source>
</evidence>
<protein>
    <submittedName>
        <fullName evidence="2">Transmembrane protein, putative</fullName>
    </submittedName>
</protein>
<reference evidence="2 4" key="1">
    <citation type="journal article" date="2011" name="Nature">
        <title>The Medicago genome provides insight into the evolution of rhizobial symbioses.</title>
        <authorList>
            <person name="Young N.D."/>
            <person name="Debelle F."/>
            <person name="Oldroyd G.E."/>
            <person name="Geurts R."/>
            <person name="Cannon S.B."/>
            <person name="Udvardi M.K."/>
            <person name="Benedito V.A."/>
            <person name="Mayer K.F."/>
            <person name="Gouzy J."/>
            <person name="Schoof H."/>
            <person name="Van de Peer Y."/>
            <person name="Proost S."/>
            <person name="Cook D.R."/>
            <person name="Meyers B.C."/>
            <person name="Spannagl M."/>
            <person name="Cheung F."/>
            <person name="De Mita S."/>
            <person name="Krishnakumar V."/>
            <person name="Gundlach H."/>
            <person name="Zhou S."/>
            <person name="Mudge J."/>
            <person name="Bharti A.K."/>
            <person name="Murray J.D."/>
            <person name="Naoumkina M.A."/>
            <person name="Rosen B."/>
            <person name="Silverstein K.A."/>
            <person name="Tang H."/>
            <person name="Rombauts S."/>
            <person name="Zhao P.X."/>
            <person name="Zhou P."/>
            <person name="Barbe V."/>
            <person name="Bardou P."/>
            <person name="Bechner M."/>
            <person name="Bellec A."/>
            <person name="Berger A."/>
            <person name="Berges H."/>
            <person name="Bidwell S."/>
            <person name="Bisseling T."/>
            <person name="Choisne N."/>
            <person name="Couloux A."/>
            <person name="Denny R."/>
            <person name="Deshpande S."/>
            <person name="Dai X."/>
            <person name="Doyle J.J."/>
            <person name="Dudez A.M."/>
            <person name="Farmer A.D."/>
            <person name="Fouteau S."/>
            <person name="Franken C."/>
            <person name="Gibelin C."/>
            <person name="Gish J."/>
            <person name="Goldstein S."/>
            <person name="Gonzalez A.J."/>
            <person name="Green P.J."/>
            <person name="Hallab A."/>
            <person name="Hartog M."/>
            <person name="Hua A."/>
            <person name="Humphray S.J."/>
            <person name="Jeong D.H."/>
            <person name="Jing Y."/>
            <person name="Jocker A."/>
            <person name="Kenton S.M."/>
            <person name="Kim D.J."/>
            <person name="Klee K."/>
            <person name="Lai H."/>
            <person name="Lang C."/>
            <person name="Lin S."/>
            <person name="Macmil S.L."/>
            <person name="Magdelenat G."/>
            <person name="Matthews L."/>
            <person name="McCorrison J."/>
            <person name="Monaghan E.L."/>
            <person name="Mun J.H."/>
            <person name="Najar F.Z."/>
            <person name="Nicholson C."/>
            <person name="Noirot C."/>
            <person name="O'Bleness M."/>
            <person name="Paule C.R."/>
            <person name="Poulain J."/>
            <person name="Prion F."/>
            <person name="Qin B."/>
            <person name="Qu C."/>
            <person name="Retzel E.F."/>
            <person name="Riddle C."/>
            <person name="Sallet E."/>
            <person name="Samain S."/>
            <person name="Samson N."/>
            <person name="Sanders I."/>
            <person name="Saurat O."/>
            <person name="Scarpelli C."/>
            <person name="Schiex T."/>
            <person name="Segurens B."/>
            <person name="Severin A.J."/>
            <person name="Sherrier D.J."/>
            <person name="Shi R."/>
            <person name="Sims S."/>
            <person name="Singer S.R."/>
            <person name="Sinharoy S."/>
            <person name="Sterck L."/>
            <person name="Viollet A."/>
            <person name="Wang B.B."/>
            <person name="Wang K."/>
            <person name="Wang M."/>
            <person name="Wang X."/>
            <person name="Warfsmann J."/>
            <person name="Weissenbach J."/>
            <person name="White D.D."/>
            <person name="White J.D."/>
            <person name="Wiley G.B."/>
            <person name="Wincker P."/>
            <person name="Xing Y."/>
            <person name="Yang L."/>
            <person name="Yao Z."/>
            <person name="Ying F."/>
            <person name="Zhai J."/>
            <person name="Zhou L."/>
            <person name="Zuber A."/>
            <person name="Denarie J."/>
            <person name="Dixon R.A."/>
            <person name="May G.D."/>
            <person name="Schwartz D.C."/>
            <person name="Rogers J."/>
            <person name="Quetier F."/>
            <person name="Town C.D."/>
            <person name="Roe B.A."/>
        </authorList>
    </citation>
    <scope>NUCLEOTIDE SEQUENCE [LARGE SCALE GENOMIC DNA]</scope>
    <source>
        <strain evidence="2">A17</strain>
        <strain evidence="3 4">cv. Jemalong A17</strain>
    </source>
</reference>
<dbReference type="EnsemblPlants" id="AES82662">
    <property type="protein sequence ID" value="AES82662"/>
    <property type="gene ID" value="MTR_7g115020"/>
</dbReference>
<gene>
    <name evidence="2" type="ordered locus">MTR_7g115020</name>
</gene>